<sequence>MSNRAQQNLDLNAPAEPDLQDLIATLAERCAKLGLNAADIAGRIDDVSRRIAAQTDLLGNVSHAATSMAASNAEIAESAAAARDTAHAMAGRMRDSQHSIQTAVADVFGLVEGTTRLEAQLPGLQHALDRVGASTKQIEAVARQTNLLALNATIEAARAGEAGKGFAVVAGEVKALSRQTADTVKSILGTVAELREQIAQIISESGAASGAAAAARAGTGTIGAAMQVLDGVCDGVATMAGTISLIADRAGDNRRQCEAVAEEIAHIGDNEALSRRDAESVTEGAYRLLDLGEDLIELLAGAGIETADTPYIDQVTATAEAVTRELEAAVGRGEIDLPTLFDETYREMEGIQPPRYTTRWLPLIERLIPPLIEPPSQFRPNVLLCTVTDRNGYMPVTNRRHTHPPGPDPVWNAQNSRQRMRHVDRTAAKVGQSTRPFLVQTFRRNLGDRFQIVKDISAPVFIRGRLWGNVRMLTIAD</sequence>
<evidence type="ECO:0000259" key="4">
    <source>
        <dbReference type="PROSITE" id="PS50111"/>
    </source>
</evidence>
<evidence type="ECO:0000313" key="5">
    <source>
        <dbReference type="EMBL" id="MFD2233930.1"/>
    </source>
</evidence>
<name>A0ABW5C9H0_9PROT</name>
<gene>
    <name evidence="5" type="ORF">ACFSNB_08935</name>
</gene>
<evidence type="ECO:0000256" key="3">
    <source>
        <dbReference type="PROSITE-ProRule" id="PRU00284"/>
    </source>
</evidence>
<protein>
    <submittedName>
        <fullName evidence="5">Methyl-accepting chemotaxis protein</fullName>
    </submittedName>
</protein>
<dbReference type="PRINTS" id="PR00260">
    <property type="entry name" value="CHEMTRNSDUCR"/>
</dbReference>
<evidence type="ECO:0000313" key="6">
    <source>
        <dbReference type="Proteomes" id="UP001597296"/>
    </source>
</evidence>
<dbReference type="SUPFAM" id="SSF58104">
    <property type="entry name" value="Methyl-accepting chemotaxis protein (MCP) signaling domain"/>
    <property type="match status" value="1"/>
</dbReference>
<dbReference type="Proteomes" id="UP001597296">
    <property type="component" value="Unassembled WGS sequence"/>
</dbReference>
<dbReference type="Pfam" id="PF00015">
    <property type="entry name" value="MCPsignal"/>
    <property type="match status" value="1"/>
</dbReference>
<keyword evidence="1 3" id="KW-0807">Transducer</keyword>
<dbReference type="EMBL" id="JBHUIY010000014">
    <property type="protein sequence ID" value="MFD2233930.1"/>
    <property type="molecule type" value="Genomic_DNA"/>
</dbReference>
<dbReference type="InterPro" id="IPR004090">
    <property type="entry name" value="Chemotax_Me-accpt_rcpt"/>
</dbReference>
<dbReference type="PANTHER" id="PTHR32089:SF112">
    <property type="entry name" value="LYSOZYME-LIKE PROTEIN-RELATED"/>
    <property type="match status" value="1"/>
</dbReference>
<dbReference type="PANTHER" id="PTHR32089">
    <property type="entry name" value="METHYL-ACCEPTING CHEMOTAXIS PROTEIN MCPB"/>
    <property type="match status" value="1"/>
</dbReference>
<comment type="similarity">
    <text evidence="2">Belongs to the methyl-accepting chemotaxis (MCP) protein family.</text>
</comment>
<feature type="domain" description="Methyl-accepting transducer" evidence="4">
    <location>
        <begin position="29"/>
        <end position="268"/>
    </location>
</feature>
<dbReference type="SMART" id="SM00283">
    <property type="entry name" value="MA"/>
    <property type="match status" value="1"/>
</dbReference>
<dbReference type="InterPro" id="IPR004089">
    <property type="entry name" value="MCPsignal_dom"/>
</dbReference>
<comment type="caution">
    <text evidence="5">The sequence shown here is derived from an EMBL/GenBank/DDBJ whole genome shotgun (WGS) entry which is preliminary data.</text>
</comment>
<accession>A0ABW5C9H0</accession>
<organism evidence="5 6">
    <name type="scientific">Phaeospirillum tilakii</name>
    <dbReference type="NCBI Taxonomy" id="741673"/>
    <lineage>
        <taxon>Bacteria</taxon>
        <taxon>Pseudomonadati</taxon>
        <taxon>Pseudomonadota</taxon>
        <taxon>Alphaproteobacteria</taxon>
        <taxon>Rhodospirillales</taxon>
        <taxon>Rhodospirillaceae</taxon>
        <taxon>Phaeospirillum</taxon>
    </lineage>
</organism>
<dbReference type="Gene3D" id="1.10.287.950">
    <property type="entry name" value="Methyl-accepting chemotaxis protein"/>
    <property type="match status" value="1"/>
</dbReference>
<dbReference type="PROSITE" id="PS50111">
    <property type="entry name" value="CHEMOTAXIS_TRANSDUC_2"/>
    <property type="match status" value="1"/>
</dbReference>
<proteinExistence type="inferred from homology"/>
<reference evidence="6" key="1">
    <citation type="journal article" date="2019" name="Int. J. Syst. Evol. Microbiol.">
        <title>The Global Catalogue of Microorganisms (GCM) 10K type strain sequencing project: providing services to taxonomists for standard genome sequencing and annotation.</title>
        <authorList>
            <consortium name="The Broad Institute Genomics Platform"/>
            <consortium name="The Broad Institute Genome Sequencing Center for Infectious Disease"/>
            <person name="Wu L."/>
            <person name="Ma J."/>
        </authorList>
    </citation>
    <scope>NUCLEOTIDE SEQUENCE [LARGE SCALE GENOMIC DNA]</scope>
    <source>
        <strain evidence="6">KCTC 15012</strain>
    </source>
</reference>
<evidence type="ECO:0000256" key="1">
    <source>
        <dbReference type="ARBA" id="ARBA00023224"/>
    </source>
</evidence>
<keyword evidence="6" id="KW-1185">Reference proteome</keyword>
<evidence type="ECO:0000256" key="2">
    <source>
        <dbReference type="ARBA" id="ARBA00029447"/>
    </source>
</evidence>